<evidence type="ECO:0000256" key="4">
    <source>
        <dbReference type="ARBA" id="ARBA00022801"/>
    </source>
</evidence>
<evidence type="ECO:0000256" key="2">
    <source>
        <dbReference type="ARBA" id="ARBA00022741"/>
    </source>
</evidence>
<dbReference type="GO" id="GO:0005524">
    <property type="term" value="F:ATP binding"/>
    <property type="evidence" value="ECO:0007669"/>
    <property type="project" value="UniProtKB-KW"/>
</dbReference>
<dbReference type="RefSeq" id="WP_004632414.1">
    <property type="nucleotide sequence ID" value="NZ_CP046314.1"/>
</dbReference>
<dbReference type="GO" id="GO:0005829">
    <property type="term" value="C:cytosol"/>
    <property type="evidence" value="ECO:0007669"/>
    <property type="project" value="TreeGrafter"/>
</dbReference>
<dbReference type="GO" id="GO:0033202">
    <property type="term" value="C:DNA helicase complex"/>
    <property type="evidence" value="ECO:0007669"/>
    <property type="project" value="TreeGrafter"/>
</dbReference>
<evidence type="ECO:0008006" key="14">
    <source>
        <dbReference type="Google" id="ProtNLM"/>
    </source>
</evidence>
<dbReference type="Gene3D" id="3.40.50.300">
    <property type="entry name" value="P-loop containing nucleotide triphosphate hydrolases"/>
    <property type="match status" value="3"/>
</dbReference>
<dbReference type="PANTHER" id="PTHR11070:SF49">
    <property type="entry name" value="ATP-DEPENDENT HELICASE_DEOXYRIBONUCLEASE SUBUNIT B"/>
    <property type="match status" value="1"/>
</dbReference>
<evidence type="ECO:0000313" key="12">
    <source>
        <dbReference type="EMBL" id="QGS09698.1"/>
    </source>
</evidence>
<dbReference type="GO" id="GO:0000725">
    <property type="term" value="P:recombinational repair"/>
    <property type="evidence" value="ECO:0007669"/>
    <property type="project" value="TreeGrafter"/>
</dbReference>
<gene>
    <name evidence="12" type="ORF">FOC49_07315</name>
</gene>
<keyword evidence="3" id="KW-0227">DNA damage</keyword>
<keyword evidence="7" id="KW-0067">ATP-binding</keyword>
<dbReference type="Gene3D" id="3.90.320.10">
    <property type="match status" value="1"/>
</dbReference>
<keyword evidence="9" id="KW-0234">DNA repair</keyword>
<evidence type="ECO:0000256" key="5">
    <source>
        <dbReference type="ARBA" id="ARBA00022806"/>
    </source>
</evidence>
<dbReference type="Pfam" id="PF21445">
    <property type="entry name" value="ADDB_N"/>
    <property type="match status" value="1"/>
</dbReference>
<accession>A0AAP9HDN2</accession>
<protein>
    <recommendedName>
        <fullName evidence="14">DNA helicase</fullName>
    </recommendedName>
</protein>
<reference evidence="12 13" key="1">
    <citation type="submission" date="2019-11" db="EMBL/GenBank/DDBJ databases">
        <title>FDA dAtabase for Regulatory Grade micrObial Sequences (FDA-ARGOS): Supporting development and validation of Infectious Disease Dx tests.</title>
        <authorList>
            <person name="Turner S."/>
            <person name="Byrd R."/>
            <person name="Tallon L."/>
            <person name="Sadzewicz L."/>
            <person name="Vavikolanu K."/>
            <person name="Mehta A."/>
            <person name="Aluvathingal J."/>
            <person name="Nadendla S."/>
            <person name="Myers T."/>
            <person name="Yan Y."/>
            <person name="Sichtig H."/>
        </authorList>
    </citation>
    <scope>NUCLEOTIDE SEQUENCE [LARGE SCALE GENOMIC DNA]</scope>
    <source>
        <strain evidence="12 13">FDAARGOS_741</strain>
    </source>
</reference>
<dbReference type="GO" id="GO:0004527">
    <property type="term" value="F:exonuclease activity"/>
    <property type="evidence" value="ECO:0007669"/>
    <property type="project" value="UniProtKB-KW"/>
</dbReference>
<feature type="domain" description="ATP-dependent helicase/deoxyribonuclease subunit B N-terminal" evidence="11">
    <location>
        <begin position="7"/>
        <end position="233"/>
    </location>
</feature>
<dbReference type="InterPro" id="IPR011604">
    <property type="entry name" value="PDDEXK-like_dom_sf"/>
</dbReference>
<evidence type="ECO:0000256" key="6">
    <source>
        <dbReference type="ARBA" id="ARBA00022839"/>
    </source>
</evidence>
<dbReference type="SUPFAM" id="SSF52540">
    <property type="entry name" value="P-loop containing nucleoside triphosphate hydrolases"/>
    <property type="match status" value="1"/>
</dbReference>
<dbReference type="GO" id="GO:0043138">
    <property type="term" value="F:3'-5' DNA helicase activity"/>
    <property type="evidence" value="ECO:0007669"/>
    <property type="project" value="TreeGrafter"/>
</dbReference>
<keyword evidence="1" id="KW-0540">Nuclease</keyword>
<dbReference type="EMBL" id="CP046314">
    <property type="protein sequence ID" value="QGS09698.1"/>
    <property type="molecule type" value="Genomic_DNA"/>
</dbReference>
<evidence type="ECO:0000256" key="1">
    <source>
        <dbReference type="ARBA" id="ARBA00022722"/>
    </source>
</evidence>
<keyword evidence="4" id="KW-0378">Hydrolase</keyword>
<name>A0AAP9HDN2_9BACL</name>
<evidence type="ECO:0000256" key="7">
    <source>
        <dbReference type="ARBA" id="ARBA00022840"/>
    </source>
</evidence>
<sequence length="1283" mass="150546">MSLELLIAPSGFGKTHFMLEDIEKNRHANKIIILTPEQNSFNFETILCEKFRGTFNIDVMNFSSLTKKLGQLLGLDDLKRLGEDIKPFYFYKAAQNLKNSDNFLVKRILNDSNFIEVVEEIITELKDYQISVNSLEEYLEKNSNLEQVRREKLEAILEFYVEYTKLLKATSTYDKQDYINELLLYSQYVDLSDYIFYIDAYYNFTAQEYSYIEKLILKSKKVVLSVIADANRYFNVDLAQLAVGYELDKIKYKPFYLVDVYKDDKYKLDIFRKSHEMMASINEILRRNKDVKLDIIAFTENKEQVVPIKMQVQEALVTTYELYQKHKTRFEGKANRVLATKYYKNFKDKFELDDSIKLICAKNKELEVKEVARQILKLRLEKGIENTDIAILYRDNTYENYMTIFRDYNLDVYLDKNLNVSNHRLIKFLDLVLNFENLDFKAGLLNILKTRLTDFENIYRRKVVSYLLTGNNVNLTTKEIKETFSQTSNEQLEEVISLSPKLVNIGNNKITLKALFAGVKVVSIDKLENILNTNLIYSKKSLEKAELISKSADIDSFIFELCRGILLELLEKIETVSKFKNTQTKRYIKKIEELFNYCNIQMYLDKEDGEYENIEELKIDSIDRQVYKKTLELLNDIMDKFGDEKIEYEKFVELVIMGLKTINYRSIPEINEAIIMSSMDLAKVENKKVVFVIGFNKDVLPVSKKHGLLDDKDKEDFFEKNLFISPTTEAALIDEEFVAYIALTRAREKTYISYSLLDKSFKENFFSPYLSVVKNLFPNLEEIGVSKMLEFNLSFYDYYKVNIDKLLTKKEYNYIFSKAYRRFMEVKDSGTKEAEKLAELLIVFLEGYKFDNEKNDNQMYEVRGELSDRVYFDKNTLVKNYLDKIIRDYRFELSNKSIKKFLQERESYFSKFSISKISDYEKNPYLFFIKRVLDIKEEQTIDIDNLVIGRFFHAIMADERTVRFIKANGEKLSVSEEYDNDIVNKFEVRKLIHKVVFDNSNKDIVETLRLIELLSTHNYILQTMLRRIELAIAVEIKYCSLTKYSPTFLEKPFELTINKEKITCKELESGKVIEKQLGSTYNIPNIKFVGFIDRVDTLGKNIVVIDYKSSQTDFSLESLELGFISQILTYSLACELLFNKKTEDILGIFYREIARIGKDINAYRLRGLGNKDLILGSDFVDNNADVMYIRTTKKGGIHGADDYKAYTSKELDILVEKNLHNILKLLEEIYSFNYSLTNYEVNGQYEAEKDTLFNYSANIDTSLEYKKKITLKGKDLKAKILSE</sequence>
<evidence type="ECO:0000256" key="3">
    <source>
        <dbReference type="ARBA" id="ARBA00022763"/>
    </source>
</evidence>
<dbReference type="InterPro" id="IPR027417">
    <property type="entry name" value="P-loop_NTPase"/>
</dbReference>
<evidence type="ECO:0000256" key="9">
    <source>
        <dbReference type="ARBA" id="ARBA00023204"/>
    </source>
</evidence>
<dbReference type="Pfam" id="PF12705">
    <property type="entry name" value="PDDEXK_1"/>
    <property type="match status" value="1"/>
</dbReference>
<proteinExistence type="predicted"/>
<dbReference type="SUPFAM" id="SSF52980">
    <property type="entry name" value="Restriction endonuclease-like"/>
    <property type="match status" value="1"/>
</dbReference>
<dbReference type="Proteomes" id="UP000425411">
    <property type="component" value="Chromosome"/>
</dbReference>
<dbReference type="GO" id="GO:0003677">
    <property type="term" value="F:DNA binding"/>
    <property type="evidence" value="ECO:0007669"/>
    <property type="project" value="UniProtKB-KW"/>
</dbReference>
<keyword evidence="2" id="KW-0547">Nucleotide-binding</keyword>
<keyword evidence="8" id="KW-0238">DNA-binding</keyword>
<keyword evidence="6" id="KW-0269">Exonuclease</keyword>
<dbReference type="PANTHER" id="PTHR11070">
    <property type="entry name" value="UVRD / RECB / PCRA DNA HELICASE FAMILY MEMBER"/>
    <property type="match status" value="1"/>
</dbReference>
<dbReference type="InterPro" id="IPR000212">
    <property type="entry name" value="DNA_helicase_UvrD/REP"/>
</dbReference>
<keyword evidence="13" id="KW-1185">Reference proteome</keyword>
<dbReference type="InterPro" id="IPR049035">
    <property type="entry name" value="ADDB_N"/>
</dbReference>
<dbReference type="InterPro" id="IPR038726">
    <property type="entry name" value="PDDEXK_AddAB-type"/>
</dbReference>
<organism evidence="12 13">
    <name type="scientific">Gemella morbillorum</name>
    <dbReference type="NCBI Taxonomy" id="29391"/>
    <lineage>
        <taxon>Bacteria</taxon>
        <taxon>Bacillati</taxon>
        <taxon>Bacillota</taxon>
        <taxon>Bacilli</taxon>
        <taxon>Bacillales</taxon>
        <taxon>Gemellaceae</taxon>
        <taxon>Gemella</taxon>
    </lineage>
</organism>
<keyword evidence="5" id="KW-0347">Helicase</keyword>
<evidence type="ECO:0000256" key="8">
    <source>
        <dbReference type="ARBA" id="ARBA00023125"/>
    </source>
</evidence>
<dbReference type="InterPro" id="IPR011335">
    <property type="entry name" value="Restrct_endonuc-II-like"/>
</dbReference>
<evidence type="ECO:0000259" key="10">
    <source>
        <dbReference type="Pfam" id="PF12705"/>
    </source>
</evidence>
<evidence type="ECO:0000313" key="13">
    <source>
        <dbReference type="Proteomes" id="UP000425411"/>
    </source>
</evidence>
<feature type="domain" description="PD-(D/E)XK endonuclease-like" evidence="10">
    <location>
        <begin position="912"/>
        <end position="1153"/>
    </location>
</feature>
<evidence type="ECO:0000259" key="11">
    <source>
        <dbReference type="Pfam" id="PF21445"/>
    </source>
</evidence>